<feature type="region of interest" description="Disordered" evidence="1">
    <location>
        <begin position="184"/>
        <end position="222"/>
    </location>
</feature>
<feature type="region of interest" description="Disordered" evidence="1">
    <location>
        <begin position="260"/>
        <end position="298"/>
    </location>
</feature>
<organism evidence="2">
    <name type="scientific">uncultured Craurococcus sp</name>
    <dbReference type="NCBI Taxonomy" id="1135998"/>
    <lineage>
        <taxon>Bacteria</taxon>
        <taxon>Pseudomonadati</taxon>
        <taxon>Pseudomonadota</taxon>
        <taxon>Alphaproteobacteria</taxon>
        <taxon>Acetobacterales</taxon>
        <taxon>Acetobacteraceae</taxon>
        <taxon>Craurococcus</taxon>
        <taxon>environmental samples</taxon>
    </lineage>
</organism>
<evidence type="ECO:0000256" key="1">
    <source>
        <dbReference type="SAM" id="MobiDB-lite"/>
    </source>
</evidence>
<protein>
    <submittedName>
        <fullName evidence="2">Maltose/maltodextrin ABC transporter, permease protein MalG</fullName>
    </submittedName>
</protein>
<feature type="compositionally biased region" description="Basic and acidic residues" evidence="1">
    <location>
        <begin position="51"/>
        <end position="60"/>
    </location>
</feature>
<name>A0A6J4IAY3_9PROT</name>
<dbReference type="EMBL" id="CADCTD010000076">
    <property type="protein sequence ID" value="CAA9247356.1"/>
    <property type="molecule type" value="Genomic_DNA"/>
</dbReference>
<accession>A0A6J4IAY3</accession>
<dbReference type="AlphaFoldDB" id="A0A6J4IAY3"/>
<reference evidence="2" key="1">
    <citation type="submission" date="2020-02" db="EMBL/GenBank/DDBJ databases">
        <authorList>
            <person name="Meier V. D."/>
        </authorList>
    </citation>
    <scope>NUCLEOTIDE SEQUENCE</scope>
    <source>
        <strain evidence="2">AVDCRST_MAG27</strain>
    </source>
</reference>
<gene>
    <name evidence="2" type="ORF">AVDCRST_MAG27-1839</name>
</gene>
<sequence length="298" mass="32721">VRQLCEHHRLLYRQEARQPPLRAALGAVDGLCLADRGDDHLPRASLLHAGHQPEEQRGDLEPPGQPLARPGADARELHGADRQPAVPRLLRQQRGHHPLRRRHLHGDLGAGGLLAGADEILGQPGPGDRRVPDLPRAGHAALHPALPDRRRARPAELDLGPDPHLPDADGALLHLDHDRLLRLHPEGAGRGGADRRRGLDADADQDLHPRRTPRHHRGDDLRLHGVLGSLRLPDGLRHHAGAHAADHRRRLAAHPGRHLRLGADHGGRADGGPAAGRRLRLPHGLLHRRPHRRRDEGI</sequence>
<feature type="compositionally biased region" description="Basic residues" evidence="1">
    <location>
        <begin position="277"/>
        <end position="292"/>
    </location>
</feature>
<proteinExistence type="predicted"/>
<feature type="compositionally biased region" description="Basic and acidic residues" evidence="1">
    <location>
        <begin position="146"/>
        <end position="156"/>
    </location>
</feature>
<evidence type="ECO:0000313" key="2">
    <source>
        <dbReference type="EMBL" id="CAA9247356.1"/>
    </source>
</evidence>
<feature type="region of interest" description="Disordered" evidence="1">
    <location>
        <begin position="49"/>
        <end position="75"/>
    </location>
</feature>
<feature type="non-terminal residue" evidence="2">
    <location>
        <position position="1"/>
    </location>
</feature>
<feature type="non-terminal residue" evidence="2">
    <location>
        <position position="298"/>
    </location>
</feature>
<feature type="compositionally biased region" description="Basic and acidic residues" evidence="1">
    <location>
        <begin position="184"/>
        <end position="209"/>
    </location>
</feature>
<feature type="region of interest" description="Disordered" evidence="1">
    <location>
        <begin position="120"/>
        <end position="170"/>
    </location>
</feature>